<keyword evidence="1" id="KW-0732">Signal</keyword>
<dbReference type="AlphaFoldDB" id="A0A6B0UAF5"/>
<feature type="chain" id="PRO_5025533513" evidence="1">
    <location>
        <begin position="22"/>
        <end position="72"/>
    </location>
</feature>
<accession>A0A6B0UAF5</accession>
<feature type="signal peptide" evidence="1">
    <location>
        <begin position="1"/>
        <end position="21"/>
    </location>
</feature>
<proteinExistence type="predicted"/>
<dbReference type="EMBL" id="GIFC01000920">
    <property type="protein sequence ID" value="MXU83003.1"/>
    <property type="molecule type" value="Transcribed_RNA"/>
</dbReference>
<protein>
    <submittedName>
        <fullName evidence="2">Putative secreted protein</fullName>
    </submittedName>
</protein>
<organism evidence="2">
    <name type="scientific">Ixodes ricinus</name>
    <name type="common">Common tick</name>
    <name type="synonym">Acarus ricinus</name>
    <dbReference type="NCBI Taxonomy" id="34613"/>
    <lineage>
        <taxon>Eukaryota</taxon>
        <taxon>Metazoa</taxon>
        <taxon>Ecdysozoa</taxon>
        <taxon>Arthropoda</taxon>
        <taxon>Chelicerata</taxon>
        <taxon>Arachnida</taxon>
        <taxon>Acari</taxon>
        <taxon>Parasitiformes</taxon>
        <taxon>Ixodida</taxon>
        <taxon>Ixodoidea</taxon>
        <taxon>Ixodidae</taxon>
        <taxon>Ixodinae</taxon>
        <taxon>Ixodes</taxon>
    </lineage>
</organism>
<sequence length="72" mass="7689">MRYYVFEILCTSTMLLGTSLGSGYSGNKCSHEILVHDILTRSGKNCKTFGGAPLCLKLAAGGKSGNILLYTL</sequence>
<evidence type="ECO:0000256" key="1">
    <source>
        <dbReference type="SAM" id="SignalP"/>
    </source>
</evidence>
<evidence type="ECO:0000313" key="2">
    <source>
        <dbReference type="EMBL" id="MXU83003.1"/>
    </source>
</evidence>
<reference evidence="2" key="1">
    <citation type="submission" date="2019-12" db="EMBL/GenBank/DDBJ databases">
        <title>An insight into the sialome of adult female Ixodes ricinus ticks feeding for 6 days.</title>
        <authorList>
            <person name="Perner J."/>
            <person name="Ribeiro J.M.C."/>
        </authorList>
    </citation>
    <scope>NUCLEOTIDE SEQUENCE</scope>
    <source>
        <strain evidence="2">Semi-engorged</strain>
        <tissue evidence="2">Salivary glands</tissue>
    </source>
</reference>
<name>A0A6B0UAF5_IXORI</name>